<organism evidence="2 3">
    <name type="scientific">Gossypium arboreum</name>
    <name type="common">Tree cotton</name>
    <name type="synonym">Gossypium nanking</name>
    <dbReference type="NCBI Taxonomy" id="29729"/>
    <lineage>
        <taxon>Eukaryota</taxon>
        <taxon>Viridiplantae</taxon>
        <taxon>Streptophyta</taxon>
        <taxon>Embryophyta</taxon>
        <taxon>Tracheophyta</taxon>
        <taxon>Spermatophyta</taxon>
        <taxon>Magnoliopsida</taxon>
        <taxon>eudicotyledons</taxon>
        <taxon>Gunneridae</taxon>
        <taxon>Pentapetalae</taxon>
        <taxon>rosids</taxon>
        <taxon>malvids</taxon>
        <taxon>Malvales</taxon>
        <taxon>Malvaceae</taxon>
        <taxon>Malvoideae</taxon>
        <taxon>Gossypium</taxon>
    </lineage>
</organism>
<comment type="caution">
    <text evidence="2">The sequence shown here is derived from an EMBL/GenBank/DDBJ whole genome shotgun (WGS) entry which is preliminary data.</text>
</comment>
<evidence type="ECO:0000256" key="1">
    <source>
        <dbReference type="SAM" id="MobiDB-lite"/>
    </source>
</evidence>
<dbReference type="Proteomes" id="UP001358586">
    <property type="component" value="Chromosome 4"/>
</dbReference>
<reference evidence="2 3" key="1">
    <citation type="submission" date="2023-03" db="EMBL/GenBank/DDBJ databases">
        <title>WGS of Gossypium arboreum.</title>
        <authorList>
            <person name="Yu D."/>
        </authorList>
    </citation>
    <scope>NUCLEOTIDE SEQUENCE [LARGE SCALE GENOMIC DNA]</scope>
    <source>
        <tissue evidence="2">Leaf</tissue>
    </source>
</reference>
<sequence length="75" mass="8743">MGRRVRPRGSDLRAVLILYSHRLSERWGGAFGHQEAMIGFEENQSEEGRKKRRLEVSQDRKDDSEWRRTAELSAG</sequence>
<feature type="compositionally biased region" description="Basic and acidic residues" evidence="1">
    <location>
        <begin position="46"/>
        <end position="75"/>
    </location>
</feature>
<keyword evidence="3" id="KW-1185">Reference proteome</keyword>
<protein>
    <submittedName>
        <fullName evidence="2">Uncharacterized protein</fullName>
    </submittedName>
</protein>
<proteinExistence type="predicted"/>
<dbReference type="EMBL" id="JARKNE010000004">
    <property type="protein sequence ID" value="KAK5836292.1"/>
    <property type="molecule type" value="Genomic_DNA"/>
</dbReference>
<accession>A0ABR0QAI6</accession>
<gene>
    <name evidence="2" type="ORF">PVK06_012070</name>
</gene>
<evidence type="ECO:0000313" key="3">
    <source>
        <dbReference type="Proteomes" id="UP001358586"/>
    </source>
</evidence>
<feature type="region of interest" description="Disordered" evidence="1">
    <location>
        <begin position="42"/>
        <end position="75"/>
    </location>
</feature>
<name>A0ABR0QAI6_GOSAR</name>
<evidence type="ECO:0000313" key="2">
    <source>
        <dbReference type="EMBL" id="KAK5836292.1"/>
    </source>
</evidence>